<dbReference type="SUPFAM" id="SSF53649">
    <property type="entry name" value="Alkaline phosphatase-like"/>
    <property type="match status" value="1"/>
</dbReference>
<dbReference type="Gene3D" id="3.30.1120.10">
    <property type="match status" value="1"/>
</dbReference>
<evidence type="ECO:0000313" key="4">
    <source>
        <dbReference type="Proteomes" id="UP000287853"/>
    </source>
</evidence>
<dbReference type="CDD" id="cd16148">
    <property type="entry name" value="sulfatase_like"/>
    <property type="match status" value="1"/>
</dbReference>
<dbReference type="Pfam" id="PF00884">
    <property type="entry name" value="Sulfatase"/>
    <property type="match status" value="1"/>
</dbReference>
<reference evidence="3 4" key="1">
    <citation type="submission" date="2017-01" db="EMBL/GenBank/DDBJ databases">
        <title>The cable genome- insights into the physiology and evolution of filamentous bacteria capable of sulfide oxidation via long distance electron transfer.</title>
        <authorList>
            <person name="Schreiber L."/>
            <person name="Bjerg J.T."/>
            <person name="Boggild A."/>
            <person name="Van De Vossenberg J."/>
            <person name="Meysman F."/>
            <person name="Nielsen L.P."/>
            <person name="Schramm A."/>
            <person name="Kjeldsen K.U."/>
        </authorList>
    </citation>
    <scope>NUCLEOTIDE SEQUENCE [LARGE SCALE GENOMIC DNA]</scope>
    <source>
        <strain evidence="3">MCF</strain>
    </source>
</reference>
<dbReference type="PANTHER" id="PTHR42693">
    <property type="entry name" value="ARYLSULFATASE FAMILY MEMBER"/>
    <property type="match status" value="1"/>
</dbReference>
<keyword evidence="4" id="KW-1185">Reference proteome</keyword>
<accession>A0A3S3SL23</accession>
<name>A0A3S3SL23_9BACT</name>
<protein>
    <submittedName>
        <fullName evidence="3">Arylsulfatase A</fullName>
    </submittedName>
</protein>
<dbReference type="InterPro" id="IPR050738">
    <property type="entry name" value="Sulfatase"/>
</dbReference>
<dbReference type="GO" id="GO:0004065">
    <property type="term" value="F:arylsulfatase activity"/>
    <property type="evidence" value="ECO:0007669"/>
    <property type="project" value="TreeGrafter"/>
</dbReference>
<evidence type="ECO:0000313" key="3">
    <source>
        <dbReference type="EMBL" id="RWX45091.1"/>
    </source>
</evidence>
<dbReference type="Gene3D" id="3.40.720.10">
    <property type="entry name" value="Alkaline Phosphatase, subunit A"/>
    <property type="match status" value="1"/>
</dbReference>
<evidence type="ECO:0000259" key="2">
    <source>
        <dbReference type="Pfam" id="PF00884"/>
    </source>
</evidence>
<comment type="caution">
    <text evidence="3">The sequence shown here is derived from an EMBL/GenBank/DDBJ whole genome shotgun (WGS) entry which is preliminary data.</text>
</comment>
<dbReference type="AlphaFoldDB" id="A0A3S3SL23"/>
<organism evidence="3 4">
    <name type="scientific">Candidatus Electrothrix aarhusensis</name>
    <dbReference type="NCBI Taxonomy" id="1859131"/>
    <lineage>
        <taxon>Bacteria</taxon>
        <taxon>Pseudomonadati</taxon>
        <taxon>Thermodesulfobacteriota</taxon>
        <taxon>Desulfobulbia</taxon>
        <taxon>Desulfobulbales</taxon>
        <taxon>Desulfobulbaceae</taxon>
        <taxon>Candidatus Electrothrix</taxon>
    </lineage>
</organism>
<evidence type="ECO:0000256" key="1">
    <source>
        <dbReference type="ARBA" id="ARBA00008779"/>
    </source>
</evidence>
<dbReference type="PANTHER" id="PTHR42693:SF33">
    <property type="entry name" value="ARYLSULFATASE"/>
    <property type="match status" value="1"/>
</dbReference>
<gene>
    <name evidence="3" type="ORF">H206_02812</name>
</gene>
<comment type="similarity">
    <text evidence="1">Belongs to the sulfatase family.</text>
</comment>
<proteinExistence type="inferred from homology"/>
<dbReference type="InterPro" id="IPR017850">
    <property type="entry name" value="Alkaline_phosphatase_core_sf"/>
</dbReference>
<dbReference type="InterPro" id="IPR000917">
    <property type="entry name" value="Sulfatase_N"/>
</dbReference>
<dbReference type="Proteomes" id="UP000287853">
    <property type="component" value="Unassembled WGS sequence"/>
</dbReference>
<dbReference type="EMBL" id="MTKO01000083">
    <property type="protein sequence ID" value="RWX45091.1"/>
    <property type="molecule type" value="Genomic_DNA"/>
</dbReference>
<sequence length="484" mass="55186">MISSQFSKKDNVQSHPNIILITIDCWRGDHFSGIDDTKVQTPHLDRLSSEGTAFSNAHTCGGWTRPAMTALFSSTYASMYGGFTHSKLSQERPVLAEILQHKGYKTVGFTTNPVCGSNAGFDRGFTTFVDVKPELKLEGINRIRKIRGFGRLARYNFLHTLLSPLGIRLMPVHPSVKALGLVDQAITCLKQPCNRPFFLWLHFMDIHWPYLSSEKEQSSTEAVEEWRDRHIWSTKVSRCRGNFNPGVQRSARWRRRYAEGLRAVDDALGHFFACLRRDLCWQNTAVFVTGDHGEEFQEHGTWAHSWNKLHCEGTHVPLIVRLPRPVDVGRVDQPVSHIDLAPTILSVANVEPSEKMLGNSLLPLVDKKRKMISNQRPVYIEMFGHRNSCIYRLAILADGYKYIYDGEVKQSQLYNLREDPEEMVNIYQVEHRVARRFDKLRLAHISEGLLKLLKDKSKKVSLGNFSCGIDEDPSVTERLKALGI</sequence>
<feature type="domain" description="Sulfatase N-terminal" evidence="2">
    <location>
        <begin position="16"/>
        <end position="350"/>
    </location>
</feature>